<dbReference type="InterPro" id="IPR036388">
    <property type="entry name" value="WH-like_DNA-bd_sf"/>
</dbReference>
<dbReference type="SMART" id="SM00339">
    <property type="entry name" value="FH"/>
    <property type="match status" value="1"/>
</dbReference>
<keyword evidence="2 5" id="KW-0238">DNA-binding</keyword>
<dbReference type="GO" id="GO:0005634">
    <property type="term" value="C:nucleus"/>
    <property type="evidence" value="ECO:0007669"/>
    <property type="project" value="UniProtKB-SubCell"/>
</dbReference>
<name>A0A084QKG3_STAC4</name>
<feature type="region of interest" description="Disordered" evidence="6">
    <location>
        <begin position="152"/>
        <end position="172"/>
    </location>
</feature>
<dbReference type="HOGENOM" id="CLU_532286_0_0_1"/>
<accession>A0A084QKG3</accession>
<dbReference type="Proteomes" id="UP000028524">
    <property type="component" value="Unassembled WGS sequence"/>
</dbReference>
<dbReference type="GO" id="GO:0000978">
    <property type="term" value="F:RNA polymerase II cis-regulatory region sequence-specific DNA binding"/>
    <property type="evidence" value="ECO:0007669"/>
    <property type="project" value="TreeGrafter"/>
</dbReference>
<dbReference type="PROSITE" id="PS00658">
    <property type="entry name" value="FORK_HEAD_2"/>
    <property type="match status" value="1"/>
</dbReference>
<dbReference type="SUPFAM" id="SSF46785">
    <property type="entry name" value="Winged helix' DNA-binding domain"/>
    <property type="match status" value="1"/>
</dbReference>
<reference evidence="8 9" key="1">
    <citation type="journal article" date="2014" name="BMC Genomics">
        <title>Comparative genome sequencing reveals chemotype-specific gene clusters in the toxigenic black mold Stachybotrys.</title>
        <authorList>
            <person name="Semeiks J."/>
            <person name="Borek D."/>
            <person name="Otwinowski Z."/>
            <person name="Grishin N.V."/>
        </authorList>
    </citation>
    <scope>NUCLEOTIDE SEQUENCE [LARGE SCALE GENOMIC DNA]</scope>
    <source>
        <strain evidence="8 9">IBT 40285</strain>
    </source>
</reference>
<dbReference type="Gene3D" id="1.10.10.10">
    <property type="entry name" value="Winged helix-like DNA-binding domain superfamily/Winged helix DNA-binding domain"/>
    <property type="match status" value="1"/>
</dbReference>
<keyword evidence="3" id="KW-0804">Transcription</keyword>
<proteinExistence type="predicted"/>
<evidence type="ECO:0000313" key="8">
    <source>
        <dbReference type="EMBL" id="KFA64448.1"/>
    </source>
</evidence>
<comment type="subcellular location">
    <subcellularLocation>
        <location evidence="5">Nucleus</location>
    </subcellularLocation>
</comment>
<dbReference type="InterPro" id="IPR045912">
    <property type="entry name" value="FOXJ2/3-like"/>
</dbReference>
<evidence type="ECO:0000313" key="9">
    <source>
        <dbReference type="Proteomes" id="UP000028524"/>
    </source>
</evidence>
<evidence type="ECO:0000256" key="1">
    <source>
        <dbReference type="ARBA" id="ARBA00023015"/>
    </source>
</evidence>
<feature type="region of interest" description="Disordered" evidence="6">
    <location>
        <begin position="250"/>
        <end position="275"/>
    </location>
</feature>
<dbReference type="InterPro" id="IPR030456">
    <property type="entry name" value="TF_fork_head_CS_2"/>
</dbReference>
<feature type="region of interest" description="Disordered" evidence="6">
    <location>
        <begin position="365"/>
        <end position="403"/>
    </location>
</feature>
<feature type="DNA-binding region" description="Fork-head" evidence="5">
    <location>
        <begin position="276"/>
        <end position="379"/>
    </location>
</feature>
<sequence>MDPHCLQCEQASRYTNVPQPVPGQRQSSCMLEIAGPEPAYAFSSALPVYLQRHLAKNNSLAMNPMHPDQPSQSLPGRYQELMLDSMQTYQPLPSSGSSQQPVWPSPSMPPCDCRICHDPKSTVDCGCLNCKRPTSAPGAWSSPALGFLLTPEQHPSPSSQQESLHITDGSSPVSAPELYYSRAQLSTESSHNIHSVWNEDQAYSSYTAYHYDQQSPYSSAGVSPYSDSPTSYDSGVTFVSMLPKAEPMTDQSIASDLPGVSSVPRREGSESITDGKLEGPYANLIYRALMTRPDHSMTLQEIYQWFRDNTNKARKSFKGWQNSIRHNLSMNKAFTNRDPTGLEGSKRSAEWVLEDWAVRTGGVQSTTRYRKGNPPRRTVGRREAVQSSASRLRQRPNDHGELYEWNPEQSSMLLPRTQAPLTPMMPSTRVHPAHPQTTSGVYPSDHFGNIKHDYESMPPTPGMAAAADPLQVMMPHVGSALSCGDGYGDMLLHPNCGGDPSPTVHDLIHSTFPYSLEDVQVPYSATYHDVSYGDPQSYLTSQNVMSWEDN</sequence>
<dbReference type="STRING" id="1283841.A0A084QKG3"/>
<dbReference type="InParanoid" id="A0A084QKG3"/>
<organism evidence="8 9">
    <name type="scientific">Stachybotrys chlorohalonatus (strain IBT 40285)</name>
    <dbReference type="NCBI Taxonomy" id="1283841"/>
    <lineage>
        <taxon>Eukaryota</taxon>
        <taxon>Fungi</taxon>
        <taxon>Dikarya</taxon>
        <taxon>Ascomycota</taxon>
        <taxon>Pezizomycotina</taxon>
        <taxon>Sordariomycetes</taxon>
        <taxon>Hypocreomycetidae</taxon>
        <taxon>Hypocreales</taxon>
        <taxon>Stachybotryaceae</taxon>
        <taxon>Stachybotrys</taxon>
    </lineage>
</organism>
<gene>
    <name evidence="8" type="ORF">S40285_01090</name>
</gene>
<keyword evidence="9" id="KW-1185">Reference proteome</keyword>
<evidence type="ECO:0000256" key="6">
    <source>
        <dbReference type="SAM" id="MobiDB-lite"/>
    </source>
</evidence>
<feature type="domain" description="Fork-head" evidence="7">
    <location>
        <begin position="276"/>
        <end position="379"/>
    </location>
</feature>
<evidence type="ECO:0000259" key="7">
    <source>
        <dbReference type="PROSITE" id="PS50039"/>
    </source>
</evidence>
<dbReference type="AlphaFoldDB" id="A0A084QKG3"/>
<evidence type="ECO:0000256" key="3">
    <source>
        <dbReference type="ARBA" id="ARBA00023163"/>
    </source>
</evidence>
<dbReference type="InterPro" id="IPR001766">
    <property type="entry name" value="Fork_head_dom"/>
</dbReference>
<feature type="compositionally biased region" description="Basic and acidic residues" evidence="6">
    <location>
        <begin position="264"/>
        <end position="275"/>
    </location>
</feature>
<protein>
    <recommendedName>
        <fullName evidence="7">Fork-head domain-containing protein</fullName>
    </recommendedName>
</protein>
<dbReference type="EMBL" id="KL660686">
    <property type="protein sequence ID" value="KFA64448.1"/>
    <property type="molecule type" value="Genomic_DNA"/>
</dbReference>
<keyword evidence="4 5" id="KW-0539">Nucleus</keyword>
<dbReference type="GO" id="GO:0000981">
    <property type="term" value="F:DNA-binding transcription factor activity, RNA polymerase II-specific"/>
    <property type="evidence" value="ECO:0007669"/>
    <property type="project" value="TreeGrafter"/>
</dbReference>
<dbReference type="PANTHER" id="PTHR46078:SF2">
    <property type="entry name" value="FORK-HEAD DOMAIN-CONTAINING PROTEIN"/>
    <property type="match status" value="1"/>
</dbReference>
<evidence type="ECO:0000256" key="4">
    <source>
        <dbReference type="ARBA" id="ARBA00023242"/>
    </source>
</evidence>
<feature type="compositionally biased region" description="Low complexity" evidence="6">
    <location>
        <begin position="152"/>
        <end position="163"/>
    </location>
</feature>
<dbReference type="PANTHER" id="PTHR46078">
    <property type="entry name" value="FORKHEAD BOX PROTEIN J2 FAMILY MEMBER"/>
    <property type="match status" value="1"/>
</dbReference>
<dbReference type="OrthoDB" id="5954824at2759"/>
<evidence type="ECO:0000256" key="5">
    <source>
        <dbReference type="PROSITE-ProRule" id="PRU00089"/>
    </source>
</evidence>
<dbReference type="Pfam" id="PF00250">
    <property type="entry name" value="Forkhead"/>
    <property type="match status" value="1"/>
</dbReference>
<dbReference type="PROSITE" id="PS50039">
    <property type="entry name" value="FORK_HEAD_3"/>
    <property type="match status" value="1"/>
</dbReference>
<dbReference type="InterPro" id="IPR036390">
    <property type="entry name" value="WH_DNA-bd_sf"/>
</dbReference>
<keyword evidence="1" id="KW-0805">Transcription regulation</keyword>
<evidence type="ECO:0000256" key="2">
    <source>
        <dbReference type="ARBA" id="ARBA00023125"/>
    </source>
</evidence>